<keyword evidence="4" id="KW-0255">Endonuclease</keyword>
<accession>A0A5A7TTU8</accession>
<dbReference type="PANTHER" id="PTHR37984">
    <property type="entry name" value="PROTEIN CBG26694"/>
    <property type="match status" value="1"/>
</dbReference>
<dbReference type="PANTHER" id="PTHR37984:SF5">
    <property type="entry name" value="PROTEIN NYNRIN-LIKE"/>
    <property type="match status" value="1"/>
</dbReference>
<reference evidence="10 11" key="1">
    <citation type="submission" date="2019-08" db="EMBL/GenBank/DDBJ databases">
        <title>Draft genome sequences of two oriental melons (Cucumis melo L. var makuwa).</title>
        <authorList>
            <person name="Kwon S.-Y."/>
        </authorList>
    </citation>
    <scope>NUCLEOTIDE SEQUENCE [LARGE SCALE GENOMIC DNA]</scope>
    <source>
        <strain evidence="11">cv. SW 3</strain>
        <tissue evidence="10">Leaf</tissue>
    </source>
</reference>
<evidence type="ECO:0000256" key="3">
    <source>
        <dbReference type="ARBA" id="ARBA00022722"/>
    </source>
</evidence>
<feature type="region of interest" description="Disordered" evidence="7">
    <location>
        <begin position="402"/>
        <end position="433"/>
    </location>
</feature>
<feature type="compositionally biased region" description="Basic and acidic residues" evidence="7">
    <location>
        <begin position="420"/>
        <end position="433"/>
    </location>
</feature>
<dbReference type="OrthoDB" id="1933708at2759"/>
<keyword evidence="1" id="KW-0808">Transferase</keyword>
<dbReference type="SUPFAM" id="SSF53098">
    <property type="entry name" value="Ribonuclease H-like"/>
    <property type="match status" value="1"/>
</dbReference>
<dbReference type="Gene3D" id="1.10.340.70">
    <property type="match status" value="1"/>
</dbReference>
<evidence type="ECO:0000259" key="9">
    <source>
        <dbReference type="Pfam" id="PF17921"/>
    </source>
</evidence>
<dbReference type="Pfam" id="PF17921">
    <property type="entry name" value="Integrase_H2C2"/>
    <property type="match status" value="1"/>
</dbReference>
<dbReference type="AlphaFoldDB" id="A0A5A7TTU8"/>
<protein>
    <submittedName>
        <fullName evidence="10">Reverse transcriptase</fullName>
    </submittedName>
</protein>
<evidence type="ECO:0000256" key="7">
    <source>
        <dbReference type="SAM" id="MobiDB-lite"/>
    </source>
</evidence>
<comment type="caution">
    <text evidence="10">The sequence shown here is derived from an EMBL/GenBank/DDBJ whole genome shotgun (WGS) entry which is preliminary data.</text>
</comment>
<dbReference type="SUPFAM" id="SSF56672">
    <property type="entry name" value="DNA/RNA polymerases"/>
    <property type="match status" value="1"/>
</dbReference>
<evidence type="ECO:0000256" key="5">
    <source>
        <dbReference type="ARBA" id="ARBA00022801"/>
    </source>
</evidence>
<feature type="domain" description="Reverse transcriptase RNase H-like" evidence="8">
    <location>
        <begin position="69"/>
        <end position="168"/>
    </location>
</feature>
<dbReference type="InterPro" id="IPR043502">
    <property type="entry name" value="DNA/RNA_pol_sf"/>
</dbReference>
<proteinExistence type="predicted"/>
<dbReference type="GO" id="GO:0003964">
    <property type="term" value="F:RNA-directed DNA polymerase activity"/>
    <property type="evidence" value="ECO:0007669"/>
    <property type="project" value="UniProtKB-KW"/>
</dbReference>
<dbReference type="Proteomes" id="UP000321393">
    <property type="component" value="Unassembled WGS sequence"/>
</dbReference>
<dbReference type="CDD" id="cd09274">
    <property type="entry name" value="RNase_HI_RT_Ty3"/>
    <property type="match status" value="1"/>
</dbReference>
<keyword evidence="2" id="KW-0548">Nucleotidyltransferase</keyword>
<dbReference type="Pfam" id="PF17917">
    <property type="entry name" value="RT_RNaseH"/>
    <property type="match status" value="1"/>
</dbReference>
<evidence type="ECO:0000256" key="4">
    <source>
        <dbReference type="ARBA" id="ARBA00022759"/>
    </source>
</evidence>
<dbReference type="GO" id="GO:0016787">
    <property type="term" value="F:hydrolase activity"/>
    <property type="evidence" value="ECO:0007669"/>
    <property type="project" value="UniProtKB-KW"/>
</dbReference>
<evidence type="ECO:0000259" key="8">
    <source>
        <dbReference type="Pfam" id="PF17917"/>
    </source>
</evidence>
<evidence type="ECO:0000256" key="6">
    <source>
        <dbReference type="ARBA" id="ARBA00022918"/>
    </source>
</evidence>
<dbReference type="InterPro" id="IPR041588">
    <property type="entry name" value="Integrase_H2C2"/>
</dbReference>
<evidence type="ECO:0000313" key="10">
    <source>
        <dbReference type="EMBL" id="KAA0044659.1"/>
    </source>
</evidence>
<dbReference type="EMBL" id="SSTE01014815">
    <property type="protein sequence ID" value="KAA0044659.1"/>
    <property type="molecule type" value="Genomic_DNA"/>
</dbReference>
<dbReference type="Gene3D" id="3.10.20.370">
    <property type="match status" value="1"/>
</dbReference>
<evidence type="ECO:0000256" key="2">
    <source>
        <dbReference type="ARBA" id="ARBA00022695"/>
    </source>
</evidence>
<dbReference type="GO" id="GO:0004519">
    <property type="term" value="F:endonuclease activity"/>
    <property type="evidence" value="ECO:0007669"/>
    <property type="project" value="UniProtKB-KW"/>
</dbReference>
<evidence type="ECO:0000313" key="11">
    <source>
        <dbReference type="Proteomes" id="UP000321393"/>
    </source>
</evidence>
<dbReference type="InterPro" id="IPR012337">
    <property type="entry name" value="RNaseH-like_sf"/>
</dbReference>
<feature type="compositionally biased region" description="Polar residues" evidence="7">
    <location>
        <begin position="403"/>
        <end position="419"/>
    </location>
</feature>
<dbReference type="InterPro" id="IPR041373">
    <property type="entry name" value="RT_RNaseH"/>
</dbReference>
<name>A0A5A7TTU8_CUCMM</name>
<organism evidence="10 11">
    <name type="scientific">Cucumis melo var. makuwa</name>
    <name type="common">Oriental melon</name>
    <dbReference type="NCBI Taxonomy" id="1194695"/>
    <lineage>
        <taxon>Eukaryota</taxon>
        <taxon>Viridiplantae</taxon>
        <taxon>Streptophyta</taxon>
        <taxon>Embryophyta</taxon>
        <taxon>Tracheophyta</taxon>
        <taxon>Spermatophyta</taxon>
        <taxon>Magnoliopsida</taxon>
        <taxon>eudicotyledons</taxon>
        <taxon>Gunneridae</taxon>
        <taxon>Pentapetalae</taxon>
        <taxon>rosids</taxon>
        <taxon>fabids</taxon>
        <taxon>Cucurbitales</taxon>
        <taxon>Cucurbitaceae</taxon>
        <taxon>Benincaseae</taxon>
        <taxon>Cucumis</taxon>
    </lineage>
</organism>
<dbReference type="InterPro" id="IPR050951">
    <property type="entry name" value="Retrovirus_Pol_polyprotein"/>
</dbReference>
<evidence type="ECO:0000256" key="1">
    <source>
        <dbReference type="ARBA" id="ARBA00022679"/>
    </source>
</evidence>
<keyword evidence="3" id="KW-0540">Nuclease</keyword>
<keyword evidence="5" id="KW-0378">Hydrolase</keyword>
<sequence>MFLCTRADKLLGPCDKVWLNWDGGREDCCDTRLGSTEISLGVTLLPQCQAAFDGLKQAMIKGPPLGIADVTKPFEVETDASDYALGGVLLHNGHPIAHESRKLNAAEKRYTVSEKEMLAVVHCLRAWRQYLLGLSFVVKTENSATCHFFTQPKLTSKQARWQEFLVEFDFKSEHKNGLSNQVVDALSRKQEHATIYLLTHLRGSEIGGSVKDTLREFLQKDHATQNVMNLAKASKTRQFWVEEDLLVTKGNRHLRKKLLYECHNTLWAGHPGWQRTYALLKKGYFWQNMGDDVIQYTKTCLICQQDKVEKVKVVGLFDPLPVSKRPWESVSKDFITHLSKVGDFKAILVIIDRFSKEEPSQALNFTKEWKQTNDIARAYLEKASKRMKKWANKKRRPLEFRAGQTTTRANQVSRTQRPASHQEVRRTSISAEKSREYFLQSSVTHMDENLPSNSCE</sequence>
<feature type="domain" description="Integrase zinc-binding" evidence="9">
    <location>
        <begin position="252"/>
        <end position="307"/>
    </location>
</feature>
<keyword evidence="6 10" id="KW-0695">RNA-directed DNA polymerase</keyword>
<gene>
    <name evidence="10" type="ORF">E6C27_scaffold46G004150</name>
</gene>